<dbReference type="RefSeq" id="WP_354011543.1">
    <property type="nucleotide sequence ID" value="NZ_JBEWTA010000003.1"/>
</dbReference>
<evidence type="ECO:0008006" key="4">
    <source>
        <dbReference type="Google" id="ProtNLM"/>
    </source>
</evidence>
<sequence>MRNPQKQMIKSGALFYLCLILLAFPKPALPDTVSRYKNRWIQYIEPAMAGVYFLSQYLKLPDNNVDLSSSNLSGWPTPEDEHSVDTPGEKARAMMDKYLPSFDVLIDIDNGYIVIIIVETDESGKPVKMHKIKTGLHYLASESLEQLKSQTALKSAQITARYAQLLKLTRESERLSPEGNKHLKQLSELNFLPLTFQTDSALPPLSAHFENDLAQPPIAQESVQQDGSTTQIPEHNNEVTRNQLIRLVNLLDEIFYTGFITEHISSEERFQPLLQVLPDRFTELLNNSSDTLLVLPGEQLRDFLRMAAAVASSDYDISQTAGLTYYFDLLMQVFYEGAFEPIEGAKYVTSREELFKRLLDLKQISWQTAREPDPELRGWGESAEVMSLLTESAAVTCGYQPVSSPYEPEPVPAVENGHASNREPLQNLRNIFIPAYREINWESQSFCIELSDFRLGDLERSLSILSDLSSGFYRSIDGCLLHVNRDSDDAVYSLHMRAGVVFNFSSPDQLLAHYQKNYGLSISLYPLLYSPVYLNGIVLTTTESEALKLFGLSLQQLYQPNAKKTIKQKYYKKAKLCHPDKHGTKRAFQALESAKETLFALVETIERMESPEE</sequence>
<protein>
    <recommendedName>
        <fullName evidence="4">J domain-containing protein</fullName>
    </recommendedName>
</protein>
<keyword evidence="1" id="KW-0143">Chaperone</keyword>
<proteinExistence type="predicted"/>
<gene>
    <name evidence="2" type="ORF">V5J35_000139</name>
</gene>
<dbReference type="Proteomes" id="UP001549366">
    <property type="component" value="Unassembled WGS sequence"/>
</dbReference>
<evidence type="ECO:0000256" key="1">
    <source>
        <dbReference type="ARBA" id="ARBA00023186"/>
    </source>
</evidence>
<dbReference type="InterPro" id="IPR036869">
    <property type="entry name" value="J_dom_sf"/>
</dbReference>
<comment type="caution">
    <text evidence="2">The sequence shown here is derived from an EMBL/GenBank/DDBJ whole genome shotgun (WGS) entry which is preliminary data.</text>
</comment>
<dbReference type="Gene3D" id="1.10.287.110">
    <property type="entry name" value="DnaJ domain"/>
    <property type="match status" value="1"/>
</dbReference>
<dbReference type="CDD" id="cd06257">
    <property type="entry name" value="DnaJ"/>
    <property type="match status" value="1"/>
</dbReference>
<dbReference type="EMBL" id="JBEWTB010000001">
    <property type="protein sequence ID" value="MET4754947.1"/>
    <property type="molecule type" value="Genomic_DNA"/>
</dbReference>
<accession>A0ABV2SB04</accession>
<organism evidence="2 3">
    <name type="scientific">Endozoicomonas lisbonensis</name>
    <dbReference type="NCBI Taxonomy" id="3120522"/>
    <lineage>
        <taxon>Bacteria</taxon>
        <taxon>Pseudomonadati</taxon>
        <taxon>Pseudomonadota</taxon>
        <taxon>Gammaproteobacteria</taxon>
        <taxon>Oceanospirillales</taxon>
        <taxon>Endozoicomonadaceae</taxon>
        <taxon>Endozoicomonas</taxon>
    </lineage>
</organism>
<evidence type="ECO:0000313" key="2">
    <source>
        <dbReference type="EMBL" id="MET4754947.1"/>
    </source>
</evidence>
<name>A0ABV2SB04_9GAMM</name>
<dbReference type="InterPro" id="IPR001623">
    <property type="entry name" value="DnaJ_domain"/>
</dbReference>
<dbReference type="SUPFAM" id="SSF46565">
    <property type="entry name" value="Chaperone J-domain"/>
    <property type="match status" value="1"/>
</dbReference>
<evidence type="ECO:0000313" key="3">
    <source>
        <dbReference type="Proteomes" id="UP001549366"/>
    </source>
</evidence>
<reference evidence="2 3" key="1">
    <citation type="submission" date="2024-06" db="EMBL/GenBank/DDBJ databases">
        <title>Genomic Encyclopedia of Type Strains, Phase V (KMG-V): Genome sequencing to study the core and pangenomes of soil and plant-associated prokaryotes.</title>
        <authorList>
            <person name="Whitman W."/>
        </authorList>
    </citation>
    <scope>NUCLEOTIDE SEQUENCE [LARGE SCALE GENOMIC DNA]</scope>
    <source>
        <strain evidence="2 3">NE40</strain>
    </source>
</reference>
<keyword evidence="3" id="KW-1185">Reference proteome</keyword>